<sequence length="217" mass="23844">TIINEQVNDAMRLDTFRIFSFGDTGGASADYNMLDGMWTQLIAGVAASCVNRTSTFTYGVALADGEALAACKAAYEGSAIILKQLPKSMKYIAVTGAVYENLLSSYESNTTGSDLQFTNLTNGQGESEANLSYRGIKVVPVYAWDDSLADADNPLFGTVDNLLIYTTKDNHAAGFMKQSDSETFQGKYDWKDEKYYIRGHYAMGYTYLHCDLQSIGY</sequence>
<dbReference type="EMBL" id="BARS01005936">
    <property type="protein sequence ID" value="GAF80932.1"/>
    <property type="molecule type" value="Genomic_DNA"/>
</dbReference>
<evidence type="ECO:0008006" key="2">
    <source>
        <dbReference type="Google" id="ProtNLM"/>
    </source>
</evidence>
<feature type="non-terminal residue" evidence="1">
    <location>
        <position position="1"/>
    </location>
</feature>
<comment type="caution">
    <text evidence="1">The sequence shown here is derived from an EMBL/GenBank/DDBJ whole genome shotgun (WGS) entry which is preliminary data.</text>
</comment>
<dbReference type="AlphaFoldDB" id="X0SYD2"/>
<accession>X0SYD2</accession>
<name>X0SYD2_9ZZZZ</name>
<proteinExistence type="predicted"/>
<organism evidence="1">
    <name type="scientific">marine sediment metagenome</name>
    <dbReference type="NCBI Taxonomy" id="412755"/>
    <lineage>
        <taxon>unclassified sequences</taxon>
        <taxon>metagenomes</taxon>
        <taxon>ecological metagenomes</taxon>
    </lineage>
</organism>
<gene>
    <name evidence="1" type="ORF">S01H1_11638</name>
</gene>
<protein>
    <recommendedName>
        <fullName evidence="2">Bacteriophage Mu GpT domain-containing protein</fullName>
    </recommendedName>
</protein>
<reference evidence="1" key="1">
    <citation type="journal article" date="2014" name="Front. Microbiol.">
        <title>High frequency of phylogenetically diverse reductive dehalogenase-homologous genes in deep subseafloor sedimentary metagenomes.</title>
        <authorList>
            <person name="Kawai M."/>
            <person name="Futagami T."/>
            <person name="Toyoda A."/>
            <person name="Takaki Y."/>
            <person name="Nishi S."/>
            <person name="Hori S."/>
            <person name="Arai W."/>
            <person name="Tsubouchi T."/>
            <person name="Morono Y."/>
            <person name="Uchiyama I."/>
            <person name="Ito T."/>
            <person name="Fujiyama A."/>
            <person name="Inagaki F."/>
            <person name="Takami H."/>
        </authorList>
    </citation>
    <scope>NUCLEOTIDE SEQUENCE</scope>
    <source>
        <strain evidence="1">Expedition CK06-06</strain>
    </source>
</reference>
<evidence type="ECO:0000313" key="1">
    <source>
        <dbReference type="EMBL" id="GAF80932.1"/>
    </source>
</evidence>